<feature type="domain" description="Smf/DprA SLOG" evidence="2">
    <location>
        <begin position="48"/>
        <end position="255"/>
    </location>
</feature>
<comment type="similarity">
    <text evidence="1">Belongs to the DprA/Smf family.</text>
</comment>
<dbReference type="Proteomes" id="UP000824070">
    <property type="component" value="Unassembled WGS sequence"/>
</dbReference>
<comment type="caution">
    <text evidence="3">The sequence shown here is derived from an EMBL/GenBank/DDBJ whole genome shotgun (WGS) entry which is preliminary data.</text>
</comment>
<dbReference type="PANTHER" id="PTHR43022">
    <property type="entry name" value="PROTEIN SMF"/>
    <property type="match status" value="1"/>
</dbReference>
<organism evidence="3 4">
    <name type="scientific">Candidatus Alloenteromonas pullicola</name>
    <dbReference type="NCBI Taxonomy" id="2840784"/>
    <lineage>
        <taxon>Bacteria</taxon>
        <taxon>Bacillati</taxon>
        <taxon>Bacillota</taxon>
        <taxon>Bacillota incertae sedis</taxon>
        <taxon>Candidatus Alloenteromonas</taxon>
    </lineage>
</organism>
<protein>
    <submittedName>
        <fullName evidence="3">DNA-protecting protein DprA</fullName>
    </submittedName>
</protein>
<reference evidence="3" key="1">
    <citation type="submission" date="2020-10" db="EMBL/GenBank/DDBJ databases">
        <authorList>
            <person name="Gilroy R."/>
        </authorList>
    </citation>
    <scope>NUCLEOTIDE SEQUENCE</scope>
    <source>
        <strain evidence="3">ChiGjej1B1-22543</strain>
    </source>
</reference>
<dbReference type="SUPFAM" id="SSF102405">
    <property type="entry name" value="MCP/YpsA-like"/>
    <property type="match status" value="1"/>
</dbReference>
<dbReference type="InterPro" id="IPR057666">
    <property type="entry name" value="DrpA_SLOG"/>
</dbReference>
<dbReference type="NCBIfam" id="TIGR00732">
    <property type="entry name" value="dprA"/>
    <property type="match status" value="1"/>
</dbReference>
<gene>
    <name evidence="3" type="primary">dprA</name>
    <name evidence="3" type="ORF">IAC52_00805</name>
</gene>
<dbReference type="InterPro" id="IPR003488">
    <property type="entry name" value="DprA"/>
</dbReference>
<dbReference type="PANTHER" id="PTHR43022:SF1">
    <property type="entry name" value="PROTEIN SMF"/>
    <property type="match status" value="1"/>
</dbReference>
<name>A0A9D1S2U9_9FIRM</name>
<accession>A0A9D1S2U9</accession>
<sequence>MIKAKELLAYLSLIHKGDWNLMYDDIRRKRRFDTKEAVSIVEKCGCKYVTLVDDDYPTILKECIKPPLVLWYRGNLELLSRFDRNVTIVGSRKCSDYAAEMTKKVASELAERGIGIVSGLAKGIDTAALSEANRFGKAIAVLGNGIDVNYPEENAALQEEIGRTGLLISEYPEGVGPEASHFPCRNRILACLSKLTLVAEAHEKSGTLITAAYALNLNRELACFPFRADEGSAGNMLIKDGALLVENASEVLEAIDYKLEKAKKDKRR</sequence>
<dbReference type="AlphaFoldDB" id="A0A9D1S2U9"/>
<dbReference type="Gene3D" id="3.40.50.450">
    <property type="match status" value="1"/>
</dbReference>
<evidence type="ECO:0000313" key="4">
    <source>
        <dbReference type="Proteomes" id="UP000824070"/>
    </source>
</evidence>
<proteinExistence type="inferred from homology"/>
<evidence type="ECO:0000259" key="2">
    <source>
        <dbReference type="Pfam" id="PF02481"/>
    </source>
</evidence>
<dbReference type="Pfam" id="PF02481">
    <property type="entry name" value="DNA_processg_A"/>
    <property type="match status" value="1"/>
</dbReference>
<dbReference type="EMBL" id="DVMV01000008">
    <property type="protein sequence ID" value="HIU44827.1"/>
    <property type="molecule type" value="Genomic_DNA"/>
</dbReference>
<evidence type="ECO:0000313" key="3">
    <source>
        <dbReference type="EMBL" id="HIU44827.1"/>
    </source>
</evidence>
<dbReference type="GO" id="GO:0009294">
    <property type="term" value="P:DNA-mediated transformation"/>
    <property type="evidence" value="ECO:0007669"/>
    <property type="project" value="InterPro"/>
</dbReference>
<reference evidence="3" key="2">
    <citation type="journal article" date="2021" name="PeerJ">
        <title>Extensive microbial diversity within the chicken gut microbiome revealed by metagenomics and culture.</title>
        <authorList>
            <person name="Gilroy R."/>
            <person name="Ravi A."/>
            <person name="Getino M."/>
            <person name="Pursley I."/>
            <person name="Horton D.L."/>
            <person name="Alikhan N.F."/>
            <person name="Baker D."/>
            <person name="Gharbi K."/>
            <person name="Hall N."/>
            <person name="Watson M."/>
            <person name="Adriaenssens E.M."/>
            <person name="Foster-Nyarko E."/>
            <person name="Jarju S."/>
            <person name="Secka A."/>
            <person name="Antonio M."/>
            <person name="Oren A."/>
            <person name="Chaudhuri R.R."/>
            <person name="La Ragione R."/>
            <person name="Hildebrand F."/>
            <person name="Pallen M.J."/>
        </authorList>
    </citation>
    <scope>NUCLEOTIDE SEQUENCE</scope>
    <source>
        <strain evidence="3">ChiGjej1B1-22543</strain>
    </source>
</reference>
<evidence type="ECO:0000256" key="1">
    <source>
        <dbReference type="ARBA" id="ARBA00006525"/>
    </source>
</evidence>